<evidence type="ECO:0000256" key="3">
    <source>
        <dbReference type="ARBA" id="ARBA00023163"/>
    </source>
</evidence>
<dbReference type="Gene3D" id="3.30.450.40">
    <property type="match status" value="1"/>
</dbReference>
<name>A0A852TFF2_9BACI</name>
<dbReference type="AlphaFoldDB" id="A0A852TFF2"/>
<dbReference type="GO" id="GO:0045892">
    <property type="term" value="P:negative regulation of DNA-templated transcription"/>
    <property type="evidence" value="ECO:0007669"/>
    <property type="project" value="TreeGrafter"/>
</dbReference>
<feature type="domain" description="HTH iclR-type" evidence="4">
    <location>
        <begin position="1"/>
        <end position="65"/>
    </location>
</feature>
<comment type="caution">
    <text evidence="6">The sequence shown here is derived from an EMBL/GenBank/DDBJ whole genome shotgun (WGS) entry which is preliminary data.</text>
</comment>
<dbReference type="GO" id="GO:0003700">
    <property type="term" value="F:DNA-binding transcription factor activity"/>
    <property type="evidence" value="ECO:0007669"/>
    <property type="project" value="TreeGrafter"/>
</dbReference>
<dbReference type="Pfam" id="PF09339">
    <property type="entry name" value="HTH_IclR"/>
    <property type="match status" value="1"/>
</dbReference>
<evidence type="ECO:0000259" key="5">
    <source>
        <dbReference type="PROSITE" id="PS51078"/>
    </source>
</evidence>
<dbReference type="InterPro" id="IPR014757">
    <property type="entry name" value="Tscrpt_reg_IclR_C"/>
</dbReference>
<dbReference type="Pfam" id="PF01614">
    <property type="entry name" value="IclR_C"/>
    <property type="match status" value="1"/>
</dbReference>
<dbReference type="GO" id="GO:0003677">
    <property type="term" value="F:DNA binding"/>
    <property type="evidence" value="ECO:0007669"/>
    <property type="project" value="UniProtKB-KW"/>
</dbReference>
<evidence type="ECO:0000256" key="2">
    <source>
        <dbReference type="ARBA" id="ARBA00023125"/>
    </source>
</evidence>
<evidence type="ECO:0000313" key="7">
    <source>
        <dbReference type="Proteomes" id="UP000548423"/>
    </source>
</evidence>
<dbReference type="InterPro" id="IPR036388">
    <property type="entry name" value="WH-like_DNA-bd_sf"/>
</dbReference>
<keyword evidence="1" id="KW-0805">Transcription regulation</keyword>
<evidence type="ECO:0000313" key="6">
    <source>
        <dbReference type="EMBL" id="NYE06367.1"/>
    </source>
</evidence>
<feature type="domain" description="IclR-ED" evidence="5">
    <location>
        <begin position="66"/>
        <end position="243"/>
    </location>
</feature>
<dbReference type="SUPFAM" id="SSF55781">
    <property type="entry name" value="GAF domain-like"/>
    <property type="match status" value="1"/>
</dbReference>
<dbReference type="InterPro" id="IPR029016">
    <property type="entry name" value="GAF-like_dom_sf"/>
</dbReference>
<proteinExistence type="predicted"/>
<dbReference type="PROSITE" id="PS51077">
    <property type="entry name" value="HTH_ICLR"/>
    <property type="match status" value="1"/>
</dbReference>
<dbReference type="PROSITE" id="PS51078">
    <property type="entry name" value="ICLR_ED"/>
    <property type="match status" value="1"/>
</dbReference>
<gene>
    <name evidence="6" type="ORF">F4694_003147</name>
</gene>
<organism evidence="6 7">
    <name type="scientific">Neobacillus niacini</name>
    <dbReference type="NCBI Taxonomy" id="86668"/>
    <lineage>
        <taxon>Bacteria</taxon>
        <taxon>Bacillati</taxon>
        <taxon>Bacillota</taxon>
        <taxon>Bacilli</taxon>
        <taxon>Bacillales</taxon>
        <taxon>Bacillaceae</taxon>
        <taxon>Neobacillus</taxon>
    </lineage>
</organism>
<evidence type="ECO:0000259" key="4">
    <source>
        <dbReference type="PROSITE" id="PS51077"/>
    </source>
</evidence>
<dbReference type="InterPro" id="IPR005471">
    <property type="entry name" value="Tscrpt_reg_IclR_N"/>
</dbReference>
<dbReference type="PANTHER" id="PTHR30136:SF24">
    <property type="entry name" value="HTH-TYPE TRANSCRIPTIONAL REPRESSOR ALLR"/>
    <property type="match status" value="1"/>
</dbReference>
<accession>A0A852TFF2</accession>
<reference evidence="7" key="1">
    <citation type="submission" date="2020-07" db="EMBL/GenBank/DDBJ databases">
        <authorList>
            <person name="Partida-Martinez L."/>
            <person name="Huntemann M."/>
            <person name="Clum A."/>
            <person name="Wang J."/>
            <person name="Palaniappan K."/>
            <person name="Ritter S."/>
            <person name="Chen I.-M."/>
            <person name="Stamatis D."/>
            <person name="Reddy T."/>
            <person name="O'Malley R."/>
            <person name="Daum C."/>
            <person name="Shapiro N."/>
            <person name="Ivanova N."/>
            <person name="Kyrpides N."/>
            <person name="Woyke T."/>
        </authorList>
    </citation>
    <scope>NUCLEOTIDE SEQUENCE [LARGE SCALE GENOMIC DNA]</scope>
    <source>
        <strain evidence="7">AT2.8</strain>
    </source>
</reference>
<evidence type="ECO:0000256" key="1">
    <source>
        <dbReference type="ARBA" id="ARBA00023015"/>
    </source>
</evidence>
<dbReference type="Gene3D" id="1.10.10.10">
    <property type="entry name" value="Winged helix-like DNA-binding domain superfamily/Winged helix DNA-binding domain"/>
    <property type="match status" value="1"/>
</dbReference>
<dbReference type="SMART" id="SM00346">
    <property type="entry name" value="HTH_ICLR"/>
    <property type="match status" value="1"/>
</dbReference>
<dbReference type="EMBL" id="JACCBX010000006">
    <property type="protein sequence ID" value="NYE06367.1"/>
    <property type="molecule type" value="Genomic_DNA"/>
</dbReference>
<dbReference type="Proteomes" id="UP000548423">
    <property type="component" value="Unassembled WGS sequence"/>
</dbReference>
<dbReference type="PANTHER" id="PTHR30136">
    <property type="entry name" value="HELIX-TURN-HELIX TRANSCRIPTIONAL REGULATOR, ICLR FAMILY"/>
    <property type="match status" value="1"/>
</dbReference>
<dbReference type="SUPFAM" id="SSF46785">
    <property type="entry name" value="Winged helix' DNA-binding domain"/>
    <property type="match status" value="1"/>
</dbReference>
<dbReference type="InterPro" id="IPR050707">
    <property type="entry name" value="HTH_MetabolicPath_Reg"/>
</dbReference>
<sequence>MQTIDRAMQVIKVLAHSDTKNWFSITDLSKECDLPVSTMHRLLQSMIKHGLIQQDPNLKLYSLGYSWLEYGLQMYDTFDFVGLIRPEMESLMHEVEESVYFSKPIGLEALVVERIDCPHNPIRIYDQLGIRIPMNIGAANKVMLAHMNRGEALKIISELVPKQEMDSFLQQLNTIQQKGFGESHGEKTKGTSSVAAPIFNHSNELIGALSIGYVDINQTDEKKQLLIERVIQYGLRISAKLGNKLYIHTKKNIKET</sequence>
<keyword evidence="2 6" id="KW-0238">DNA-binding</keyword>
<reference evidence="7" key="2">
    <citation type="submission" date="2020-08" db="EMBL/GenBank/DDBJ databases">
        <title>The Agave Microbiome: Exploring the role of microbial communities in plant adaptations to desert environments.</title>
        <authorList>
            <person name="Partida-Martinez L.P."/>
        </authorList>
    </citation>
    <scope>NUCLEOTIDE SEQUENCE [LARGE SCALE GENOMIC DNA]</scope>
    <source>
        <strain evidence="7">AT2.8</strain>
    </source>
</reference>
<dbReference type="InterPro" id="IPR036390">
    <property type="entry name" value="WH_DNA-bd_sf"/>
</dbReference>
<protein>
    <submittedName>
        <fullName evidence="6">DNA-binding IclR family transcriptional regulator</fullName>
    </submittedName>
</protein>
<keyword evidence="3" id="KW-0804">Transcription</keyword>